<keyword evidence="2" id="KW-0449">Lipoprotein</keyword>
<keyword evidence="2" id="KW-0812">Transmembrane</keyword>
<dbReference type="GO" id="GO:0015562">
    <property type="term" value="F:efflux transmembrane transporter activity"/>
    <property type="evidence" value="ECO:0007669"/>
    <property type="project" value="InterPro"/>
</dbReference>
<dbReference type="PANTHER" id="PTHR30203:SF25">
    <property type="entry name" value="OUTER MEMBRANE PROTEIN-RELATED"/>
    <property type="match status" value="1"/>
</dbReference>
<dbReference type="InterPro" id="IPR003423">
    <property type="entry name" value="OMP_efflux"/>
</dbReference>
<evidence type="ECO:0000313" key="5">
    <source>
        <dbReference type="Proteomes" id="UP000500970"/>
    </source>
</evidence>
<dbReference type="Gene3D" id="2.20.200.10">
    <property type="entry name" value="Outer membrane efflux proteins (OEP)"/>
    <property type="match status" value="1"/>
</dbReference>
<keyword evidence="5" id="KW-1185">Reference proteome</keyword>
<keyword evidence="2" id="KW-0472">Membrane</keyword>
<dbReference type="Proteomes" id="UP000500970">
    <property type="component" value="Chromosome"/>
</dbReference>
<evidence type="ECO:0000256" key="2">
    <source>
        <dbReference type="RuleBase" id="RU362097"/>
    </source>
</evidence>
<gene>
    <name evidence="4" type="ORF">FOC84_19300</name>
</gene>
<name>A0A7D4DYI9_9BURK</name>
<dbReference type="NCBIfam" id="TIGR01845">
    <property type="entry name" value="outer_NodT"/>
    <property type="match status" value="1"/>
</dbReference>
<evidence type="ECO:0000313" key="4">
    <source>
        <dbReference type="EMBL" id="QKH36968.1"/>
    </source>
</evidence>
<sequence>MTPRRLINAALAGTLSALTGCAVGPDFQAPQAQLPPQWRMPDASAAGSVPVPQDVNTSWWDSFGDPTLSALIAEATAANLDIRIAHERLLQSRSALRVAEADGLPGIGAGASYKRGQNSEAGLADPSGRGGKSSFNLWQASVDASWELDLWGRVRREVEQAGAQSQAALEAQRGVVLAIRAETARNYILLRGAQNQLDVLRQTLANAERNLALTRLRQREGVATELDVSQADAQAASIEAGVPPLALRIEQLMNALALLLEQPPGALQQRLAAVGPIPGGPLQVPVGLPSELAERRPDIRRAQANLHAAVAAIGMAEGDFYPRITLSGNLGLQALQLRDLDTDNAGIFGVGPALQIPIFQGGRLRGRLRLRESQAQEAALLYQKTVLNAWHEVDNAMTAYQAQQLTRASLERASESARQALLNAQRQYAAGASDFVNVLSAQNAVLASDQARVTTQATVSLVLVDLYRSLGGGWEPPAAGLSPAAAPQ</sequence>
<feature type="signal peptide" evidence="2">
    <location>
        <begin position="1"/>
        <end position="22"/>
    </location>
</feature>
<dbReference type="PANTHER" id="PTHR30203">
    <property type="entry name" value="OUTER MEMBRANE CATION EFFLUX PROTEIN"/>
    <property type="match status" value="1"/>
</dbReference>
<keyword evidence="2" id="KW-1134">Transmembrane beta strand</keyword>
<organism evidence="4 5">
    <name type="scientific">Achromobacter pestifer</name>
    <dbReference type="NCBI Taxonomy" id="1353889"/>
    <lineage>
        <taxon>Bacteria</taxon>
        <taxon>Pseudomonadati</taxon>
        <taxon>Pseudomonadota</taxon>
        <taxon>Betaproteobacteria</taxon>
        <taxon>Burkholderiales</taxon>
        <taxon>Alcaligenaceae</taxon>
        <taxon>Achromobacter</taxon>
    </lineage>
</organism>
<dbReference type="Pfam" id="PF02321">
    <property type="entry name" value="OEP"/>
    <property type="match status" value="2"/>
</dbReference>
<evidence type="ECO:0000256" key="1">
    <source>
        <dbReference type="ARBA" id="ARBA00007613"/>
    </source>
</evidence>
<dbReference type="EMBL" id="CP053985">
    <property type="protein sequence ID" value="QKH36968.1"/>
    <property type="molecule type" value="Genomic_DNA"/>
</dbReference>
<keyword evidence="2" id="KW-0732">Signal</keyword>
<dbReference type="SUPFAM" id="SSF56954">
    <property type="entry name" value="Outer membrane efflux proteins (OEP)"/>
    <property type="match status" value="1"/>
</dbReference>
<comment type="subcellular location">
    <subcellularLocation>
        <location evidence="2">Cell membrane</location>
        <topology evidence="2">Lipid-anchor</topology>
    </subcellularLocation>
</comment>
<keyword evidence="2" id="KW-0564">Palmitate</keyword>
<dbReference type="InterPro" id="IPR010131">
    <property type="entry name" value="MdtP/NodT-like"/>
</dbReference>
<dbReference type="KEGG" id="apes:FOC84_19300"/>
<dbReference type="RefSeq" id="WP_173145843.1">
    <property type="nucleotide sequence ID" value="NZ_CP053985.1"/>
</dbReference>
<dbReference type="PROSITE" id="PS51257">
    <property type="entry name" value="PROKAR_LIPOPROTEIN"/>
    <property type="match status" value="1"/>
</dbReference>
<accession>A0A7D4DYI9</accession>
<reference evidence="4 5" key="1">
    <citation type="submission" date="2020-05" db="EMBL/GenBank/DDBJ databases">
        <title>FDA dAtabase for Regulatory Grade micrObial Sequences (FDA-ARGOS): Supporting development and validation of Infectious Disease Dx tests.</title>
        <authorList>
            <person name="Sproer C."/>
            <person name="Gronow S."/>
            <person name="Severitt S."/>
            <person name="Schroder I."/>
            <person name="Tallon L."/>
            <person name="Sadzewicz L."/>
            <person name="Zhao X."/>
            <person name="Vavikolanu K."/>
            <person name="Mehta A."/>
            <person name="Aluvathingal J."/>
            <person name="Nadendla S."/>
            <person name="Myers T."/>
            <person name="Yan Y."/>
            <person name="Sichtig H."/>
        </authorList>
    </citation>
    <scope>NUCLEOTIDE SEQUENCE [LARGE SCALE GENOMIC DNA]</scope>
    <source>
        <strain evidence="4 5">FDAARGOS_790</strain>
    </source>
</reference>
<proteinExistence type="inferred from homology"/>
<feature type="coiled-coil region" evidence="3">
    <location>
        <begin position="190"/>
        <end position="217"/>
    </location>
</feature>
<dbReference type="Gene3D" id="1.20.1600.10">
    <property type="entry name" value="Outer membrane efflux proteins (OEP)"/>
    <property type="match status" value="1"/>
</dbReference>
<keyword evidence="3" id="KW-0175">Coiled coil</keyword>
<dbReference type="GO" id="GO:0005886">
    <property type="term" value="C:plasma membrane"/>
    <property type="evidence" value="ECO:0007669"/>
    <property type="project" value="UniProtKB-SubCell"/>
</dbReference>
<comment type="similarity">
    <text evidence="1 2">Belongs to the outer membrane factor (OMF) (TC 1.B.17) family.</text>
</comment>
<protein>
    <submittedName>
        <fullName evidence="4">Efflux transporter outer membrane subunit</fullName>
    </submittedName>
</protein>
<feature type="chain" id="PRO_5029033406" evidence="2">
    <location>
        <begin position="23"/>
        <end position="488"/>
    </location>
</feature>
<dbReference type="AlphaFoldDB" id="A0A7D4DYI9"/>
<evidence type="ECO:0000256" key="3">
    <source>
        <dbReference type="SAM" id="Coils"/>
    </source>
</evidence>